<proteinExistence type="inferred from homology"/>
<dbReference type="HAMAP" id="MF_01477">
    <property type="entry name" value="Iojap_RsfS"/>
    <property type="match status" value="1"/>
</dbReference>
<dbReference type="GO" id="GO:0043023">
    <property type="term" value="F:ribosomal large subunit binding"/>
    <property type="evidence" value="ECO:0007669"/>
    <property type="project" value="TreeGrafter"/>
</dbReference>
<dbReference type="AlphaFoldDB" id="A0A1G5S742"/>
<dbReference type="GO" id="GO:0017148">
    <property type="term" value="P:negative regulation of translation"/>
    <property type="evidence" value="ECO:0007669"/>
    <property type="project" value="UniProtKB-UniRule"/>
</dbReference>
<dbReference type="PANTHER" id="PTHR21043:SF0">
    <property type="entry name" value="MITOCHONDRIAL ASSEMBLY OF RIBOSOMAL LARGE SUBUNIT PROTEIN 1"/>
    <property type="match status" value="1"/>
</dbReference>
<gene>
    <name evidence="2" type="primary">rsfS</name>
    <name evidence="3" type="ORF">SAMN02910350_02784</name>
</gene>
<dbReference type="GO" id="GO:0005737">
    <property type="term" value="C:cytoplasm"/>
    <property type="evidence" value="ECO:0007669"/>
    <property type="project" value="UniProtKB-SubCell"/>
</dbReference>
<evidence type="ECO:0000313" key="4">
    <source>
        <dbReference type="Proteomes" id="UP000199428"/>
    </source>
</evidence>
<dbReference type="InterPro" id="IPR043519">
    <property type="entry name" value="NT_sf"/>
</dbReference>
<comment type="subcellular location">
    <subcellularLocation>
        <location evidence="2">Cytoplasm</location>
    </subcellularLocation>
</comment>
<evidence type="ECO:0000256" key="2">
    <source>
        <dbReference type="HAMAP-Rule" id="MF_01477"/>
    </source>
</evidence>
<keyword evidence="2" id="KW-0963">Cytoplasm</keyword>
<comment type="similarity">
    <text evidence="1 2">Belongs to the Iojap/RsfS family.</text>
</comment>
<organism evidence="3 4">
    <name type="scientific">Pseudobutyrivibrio xylanivorans</name>
    <dbReference type="NCBI Taxonomy" id="185007"/>
    <lineage>
        <taxon>Bacteria</taxon>
        <taxon>Bacillati</taxon>
        <taxon>Bacillota</taxon>
        <taxon>Clostridia</taxon>
        <taxon>Lachnospirales</taxon>
        <taxon>Lachnospiraceae</taxon>
        <taxon>Pseudobutyrivibrio</taxon>
    </lineage>
</organism>
<evidence type="ECO:0000313" key="3">
    <source>
        <dbReference type="EMBL" id="SCZ81399.1"/>
    </source>
</evidence>
<dbReference type="Gene3D" id="3.30.460.10">
    <property type="entry name" value="Beta Polymerase, domain 2"/>
    <property type="match status" value="1"/>
</dbReference>
<name>A0A1G5S742_PSEXY</name>
<keyword evidence="2" id="KW-0678">Repressor</keyword>
<dbReference type="Proteomes" id="UP000199428">
    <property type="component" value="Unassembled WGS sequence"/>
</dbReference>
<dbReference type="EMBL" id="FMWK01000021">
    <property type="protein sequence ID" value="SCZ81399.1"/>
    <property type="molecule type" value="Genomic_DNA"/>
</dbReference>
<reference evidence="3 4" key="1">
    <citation type="submission" date="2016-10" db="EMBL/GenBank/DDBJ databases">
        <authorList>
            <person name="de Groot N.N."/>
        </authorList>
    </citation>
    <scope>NUCLEOTIDE SEQUENCE [LARGE SCALE GENOMIC DNA]</scope>
    <source>
        <strain evidence="3 4">DSM 10317</strain>
    </source>
</reference>
<dbReference type="SUPFAM" id="SSF81301">
    <property type="entry name" value="Nucleotidyltransferase"/>
    <property type="match status" value="1"/>
</dbReference>
<accession>A0A1G5S742</accession>
<dbReference type="PANTHER" id="PTHR21043">
    <property type="entry name" value="IOJAP SUPERFAMILY ORTHOLOG"/>
    <property type="match status" value="1"/>
</dbReference>
<dbReference type="Pfam" id="PF02410">
    <property type="entry name" value="RsfS"/>
    <property type="match status" value="1"/>
</dbReference>
<comment type="subunit">
    <text evidence="2">Interacts with ribosomal protein uL14 (rplN).</text>
</comment>
<sequence length="115" mass="13228">MDAREMAKIVCKALDDKKAIDVKAIDISNISIMADYFIVASASNQSQLNAMQDEVDRLLYEQGIHAKSIEGNRQSTWVLMDYEDVIVHLFSEEDRLFYDLERIWKDGILIDAKDL</sequence>
<dbReference type="NCBIfam" id="TIGR00090">
    <property type="entry name" value="rsfS_iojap_ybeB"/>
    <property type="match status" value="1"/>
</dbReference>
<dbReference type="GO" id="GO:0042256">
    <property type="term" value="P:cytosolic ribosome assembly"/>
    <property type="evidence" value="ECO:0007669"/>
    <property type="project" value="UniProtKB-UniRule"/>
</dbReference>
<dbReference type="RefSeq" id="WP_028247078.1">
    <property type="nucleotide sequence ID" value="NZ_FMWK01000021.1"/>
</dbReference>
<comment type="function">
    <text evidence="2">Functions as a ribosomal silencing factor. Interacts with ribosomal protein uL14 (rplN), blocking formation of intersubunit bridge B8. Prevents association of the 30S and 50S ribosomal subunits and the formation of functional ribosomes, thus repressing translation.</text>
</comment>
<keyword evidence="2" id="KW-0810">Translation regulation</keyword>
<dbReference type="InterPro" id="IPR004394">
    <property type="entry name" value="Iojap/RsfS/C7orf30"/>
</dbReference>
<protein>
    <recommendedName>
        <fullName evidence="2">Ribosomal silencing factor RsfS</fullName>
    </recommendedName>
</protein>
<evidence type="ECO:0000256" key="1">
    <source>
        <dbReference type="ARBA" id="ARBA00010574"/>
    </source>
</evidence>
<dbReference type="GO" id="GO:0090071">
    <property type="term" value="P:negative regulation of ribosome biogenesis"/>
    <property type="evidence" value="ECO:0007669"/>
    <property type="project" value="UniProtKB-UniRule"/>
</dbReference>